<sequence>MSFSKRIERLSTHLLKLHLLFLLFLALEFCWASTLICKSPYRGQTITDTQLKAIINMHQEWLQSDKKDTTKRANLCDTTLAGLDLSKVNLSFSNLSGADLSRALLNGIDLSNSQLVKTFLHGTNLTKADLHSSDMAHAILEHANLSSANLAHVNLQQANLTQANLNKANLLLVNLRGANLSGADLSGADLQWAILDNADLSGANLTNANLENASLQGANLKHSHVENTNFANANLRNAIYQPQLKGLPNLDTFHMVKNFKDIQFADLAGGKATLTKLKLAYMGLGLRSMERTIAATMMYHEMVDSWRRGGLGYLEAAFNYILLYITCDFGAAPGRPLKILFISIFLYAILYRIALSFPSRFSGIVTIWSTKRFVNWDKTKAFHTRPPQLTRLIRISTHRKKEFLYQLQLIRLALFFSFMSSFSIGWRGVNISNWISHLQAREYTLEGLGWVRVVAGIQAVMSAYLIILWLFAYFGLSY</sequence>
<feature type="transmembrane region" description="Helical" evidence="1">
    <location>
        <begin position="337"/>
        <end position="355"/>
    </location>
</feature>
<dbReference type="Pfam" id="PF00805">
    <property type="entry name" value="Pentapeptide"/>
    <property type="match status" value="3"/>
</dbReference>
<protein>
    <submittedName>
        <fullName evidence="2">IcmE/DotG protein</fullName>
    </submittedName>
</protein>
<dbReference type="PANTHER" id="PTHR14136">
    <property type="entry name" value="BTB_POZ DOMAIN-CONTAINING PROTEIN KCTD9"/>
    <property type="match status" value="1"/>
</dbReference>
<comment type="caution">
    <text evidence="2">The sequence shown here is derived from an EMBL/GenBank/DDBJ whole genome shotgun (WGS) entry which is preliminary data.</text>
</comment>
<keyword evidence="1" id="KW-0812">Transmembrane</keyword>
<name>A0A0W0VF67_9GAMM</name>
<dbReference type="OrthoDB" id="156143at2"/>
<dbReference type="AlphaFoldDB" id="A0A0W0VF67"/>
<dbReference type="EMBL" id="LNYI01000057">
    <property type="protein sequence ID" value="KTD18760.1"/>
    <property type="molecule type" value="Genomic_DNA"/>
</dbReference>
<dbReference type="Gene3D" id="2.160.20.80">
    <property type="entry name" value="E3 ubiquitin-protein ligase SopA"/>
    <property type="match status" value="1"/>
</dbReference>
<dbReference type="Proteomes" id="UP000054869">
    <property type="component" value="Unassembled WGS sequence"/>
</dbReference>
<feature type="transmembrane region" description="Helical" evidence="1">
    <location>
        <begin position="449"/>
        <end position="476"/>
    </location>
</feature>
<dbReference type="InterPro" id="IPR051082">
    <property type="entry name" value="Pentapeptide-BTB/POZ_domain"/>
</dbReference>
<dbReference type="InterPro" id="IPR001646">
    <property type="entry name" value="5peptide_repeat"/>
</dbReference>
<dbReference type="STRING" id="45067.Llan_2363"/>
<evidence type="ECO:0000313" key="2">
    <source>
        <dbReference type="EMBL" id="KTD18760.1"/>
    </source>
</evidence>
<reference evidence="2 3" key="1">
    <citation type="submission" date="2015-11" db="EMBL/GenBank/DDBJ databases">
        <title>Genomic analysis of 38 Legionella species identifies large and diverse effector repertoires.</title>
        <authorList>
            <person name="Burstein D."/>
            <person name="Amaro F."/>
            <person name="Zusman T."/>
            <person name="Lifshitz Z."/>
            <person name="Cohen O."/>
            <person name="Gilbert J.A."/>
            <person name="Pupko T."/>
            <person name="Shuman H.A."/>
            <person name="Segal G."/>
        </authorList>
    </citation>
    <scope>NUCLEOTIDE SEQUENCE [LARGE SCALE GENOMIC DNA]</scope>
    <source>
        <strain evidence="2 3">ATCC 49751</strain>
    </source>
</reference>
<keyword evidence="1" id="KW-1133">Transmembrane helix</keyword>
<dbReference type="PANTHER" id="PTHR14136:SF17">
    <property type="entry name" value="BTB_POZ DOMAIN-CONTAINING PROTEIN KCTD9"/>
    <property type="match status" value="1"/>
</dbReference>
<keyword evidence="1" id="KW-0472">Membrane</keyword>
<keyword evidence="3" id="KW-1185">Reference proteome</keyword>
<dbReference type="SUPFAM" id="SSF141571">
    <property type="entry name" value="Pentapeptide repeat-like"/>
    <property type="match status" value="1"/>
</dbReference>
<evidence type="ECO:0000313" key="3">
    <source>
        <dbReference type="Proteomes" id="UP000054869"/>
    </source>
</evidence>
<dbReference type="eggNOG" id="COG1357">
    <property type="taxonomic scope" value="Bacteria"/>
</dbReference>
<proteinExistence type="predicted"/>
<evidence type="ECO:0000256" key="1">
    <source>
        <dbReference type="SAM" id="Phobius"/>
    </source>
</evidence>
<organism evidence="2 3">
    <name type="scientific">Legionella lansingensis</name>
    <dbReference type="NCBI Taxonomy" id="45067"/>
    <lineage>
        <taxon>Bacteria</taxon>
        <taxon>Pseudomonadati</taxon>
        <taxon>Pseudomonadota</taxon>
        <taxon>Gammaproteobacteria</taxon>
        <taxon>Legionellales</taxon>
        <taxon>Legionellaceae</taxon>
        <taxon>Legionella</taxon>
    </lineage>
</organism>
<gene>
    <name evidence="2" type="primary">dotG</name>
    <name evidence="2" type="ORF">Llan_2363</name>
</gene>
<accession>A0A0W0VF67</accession>
<feature type="transmembrane region" description="Helical" evidence="1">
    <location>
        <begin position="409"/>
        <end position="429"/>
    </location>
</feature>
<dbReference type="PATRIC" id="fig|45067.4.peg.2482"/>
<dbReference type="RefSeq" id="WP_051546075.1">
    <property type="nucleotide sequence ID" value="NZ_CAAAJD010000004.1"/>
</dbReference>